<dbReference type="AlphaFoldDB" id="A0AA38HFR4"/>
<comment type="caution">
    <text evidence="2">The sequence shown here is derived from an EMBL/GenBank/DDBJ whole genome shotgun (WGS) entry which is preliminary data.</text>
</comment>
<feature type="compositionally biased region" description="Low complexity" evidence="1">
    <location>
        <begin position="128"/>
        <end position="142"/>
    </location>
</feature>
<accession>A0AA38HFR4</accession>
<reference evidence="2" key="1">
    <citation type="journal article" date="2022" name="G3 (Bethesda)">
        <title>High quality genome of the basidiomycete yeast Dioszegia hungarica PDD-24b-2 isolated from cloud water.</title>
        <authorList>
            <person name="Jarrige D."/>
            <person name="Haridas S."/>
            <person name="Bleykasten-Grosshans C."/>
            <person name="Joly M."/>
            <person name="Nadalig T."/>
            <person name="Sancelme M."/>
            <person name="Vuilleumier S."/>
            <person name="Grigoriev I.V."/>
            <person name="Amato P."/>
            <person name="Bringel F."/>
        </authorList>
    </citation>
    <scope>NUCLEOTIDE SEQUENCE</scope>
    <source>
        <strain evidence="2">PDD-24b-2</strain>
    </source>
</reference>
<sequence length="735" mass="79108">MSNLGETEAGPSTRSLRSRSPNKSAPSSRPTRARPVESDPSSSRTRDMDSPVLGRGHNRRRSAQSPVSDHTTSSRTVQSGPQGNSLSPVKRPRRTDSRRPAAEGSSSAFPSGPMSGPSDSPVANDAVLAARGSRSSSPLSSPTKTPMVPSPTPASSSDRKGKGRAVPSAPRPGRGRGAPSAAAATTAEKRVLPARIRRAAGGGAEGIRGLEEMIVDWLERWGEPLETPPDALVLHLTTLPFSLIEPPVSTYTEPQLAISDVTVASASGGPSTASKSAQAVVDARERIEVPSWVFVKAGEDDKEEAKDELETMHFGGVAGRGSASPVKRLRHATAEAPLEDTSDAYYIALHKKYEVFERRQRIREKETLQFERYRLRSRIDLLRGMSKTSWAAVVGVVLSRSALAPRPPPTVAKPMGYEEAVVAVTAPSEASGSEGKPAEAQVDRWAKGRAKLQEEGPDWLRDTLVQEGEELMKRYDQLLPAEHRKNRITDSPAPSMTCSPSLSPPPVTSNRVAALRDPSASRRRGQSPASTTSVTPRRLRLTLKAKSDPERTAQADLEGEGHDSGRKRKRASRVVYANDGAEEERQEEKAVSTGRRRRKPSGSGDYIQSLDVPASAEKKARRSSLRSSTPLQPAMSNEDAGSVPPHPPSSSTVRSNASPSISIRISRSSLARPDVAPAPARAEETKPARSLRSFRTLVDDSRQGHPSAVIEKEDMDIDMSSDDLKELREVEAAVL</sequence>
<organism evidence="2 3">
    <name type="scientific">Dioszegia hungarica</name>
    <dbReference type="NCBI Taxonomy" id="4972"/>
    <lineage>
        <taxon>Eukaryota</taxon>
        <taxon>Fungi</taxon>
        <taxon>Dikarya</taxon>
        <taxon>Basidiomycota</taxon>
        <taxon>Agaricomycotina</taxon>
        <taxon>Tremellomycetes</taxon>
        <taxon>Tremellales</taxon>
        <taxon>Bulleribasidiaceae</taxon>
        <taxon>Dioszegia</taxon>
    </lineage>
</organism>
<feature type="region of interest" description="Disordered" evidence="1">
    <location>
        <begin position="487"/>
        <end position="722"/>
    </location>
</feature>
<dbReference type="RefSeq" id="XP_052948556.1">
    <property type="nucleotide sequence ID" value="XM_053091711.1"/>
</dbReference>
<feature type="compositionally biased region" description="Low complexity" evidence="1">
    <location>
        <begin position="110"/>
        <end position="121"/>
    </location>
</feature>
<feature type="compositionally biased region" description="Polar residues" evidence="1">
    <location>
        <begin position="492"/>
        <end position="501"/>
    </location>
</feature>
<evidence type="ECO:0000313" key="3">
    <source>
        <dbReference type="Proteomes" id="UP001164286"/>
    </source>
</evidence>
<feature type="compositionally biased region" description="Polar residues" evidence="1">
    <location>
        <begin position="63"/>
        <end position="87"/>
    </location>
</feature>
<name>A0AA38HFR4_9TREE</name>
<gene>
    <name evidence="2" type="ORF">MKK02DRAFT_41806</name>
</gene>
<feature type="compositionally biased region" description="Basic and acidic residues" evidence="1">
    <location>
        <begin position="545"/>
        <end position="564"/>
    </location>
</feature>
<feature type="compositionally biased region" description="Low complexity" evidence="1">
    <location>
        <begin position="649"/>
        <end position="680"/>
    </location>
</feature>
<evidence type="ECO:0000256" key="1">
    <source>
        <dbReference type="SAM" id="MobiDB-lite"/>
    </source>
</evidence>
<feature type="region of interest" description="Disordered" evidence="1">
    <location>
        <begin position="1"/>
        <end position="188"/>
    </location>
</feature>
<dbReference type="EMBL" id="JAKWFO010000002">
    <property type="protein sequence ID" value="KAI9638779.1"/>
    <property type="molecule type" value="Genomic_DNA"/>
</dbReference>
<proteinExistence type="predicted"/>
<feature type="compositionally biased region" description="Low complexity" evidence="1">
    <location>
        <begin position="164"/>
        <end position="186"/>
    </location>
</feature>
<feature type="compositionally biased region" description="Polar residues" evidence="1">
    <location>
        <begin position="1"/>
        <end position="30"/>
    </location>
</feature>
<keyword evidence="3" id="KW-1185">Reference proteome</keyword>
<evidence type="ECO:0008006" key="4">
    <source>
        <dbReference type="Google" id="ProtNLM"/>
    </source>
</evidence>
<protein>
    <recommendedName>
        <fullName evidence="4">PEHE domain-containing protein</fullName>
    </recommendedName>
</protein>
<dbReference type="GeneID" id="77730916"/>
<evidence type="ECO:0000313" key="2">
    <source>
        <dbReference type="EMBL" id="KAI9638779.1"/>
    </source>
</evidence>
<feature type="compositionally biased region" description="Polar residues" evidence="1">
    <location>
        <begin position="625"/>
        <end position="635"/>
    </location>
</feature>
<dbReference type="Proteomes" id="UP001164286">
    <property type="component" value="Unassembled WGS sequence"/>
</dbReference>